<evidence type="ECO:0000313" key="6">
    <source>
        <dbReference type="EMBL" id="KAG2187118.1"/>
    </source>
</evidence>
<dbReference type="GO" id="GO:0000781">
    <property type="term" value="C:chromosome, telomeric region"/>
    <property type="evidence" value="ECO:0007669"/>
    <property type="project" value="TreeGrafter"/>
</dbReference>
<comment type="caution">
    <text evidence="6">The sequence shown here is derived from an EMBL/GenBank/DDBJ whole genome shotgun (WGS) entry which is preliminary data.</text>
</comment>
<dbReference type="CDD" id="cd04478">
    <property type="entry name" value="RPA2_DBD_D"/>
    <property type="match status" value="1"/>
</dbReference>
<dbReference type="OrthoDB" id="25571at2759"/>
<evidence type="ECO:0000256" key="2">
    <source>
        <dbReference type="ARBA" id="ARBA00023125"/>
    </source>
</evidence>
<keyword evidence="3" id="KW-0539">Nucleus</keyword>
<keyword evidence="2" id="KW-0238">DNA-binding</keyword>
<dbReference type="AlphaFoldDB" id="A0A8H7UPC6"/>
<organism evidence="6 7">
    <name type="scientific">Umbelopsis vinacea</name>
    <dbReference type="NCBI Taxonomy" id="44442"/>
    <lineage>
        <taxon>Eukaryota</taxon>
        <taxon>Fungi</taxon>
        <taxon>Fungi incertae sedis</taxon>
        <taxon>Mucoromycota</taxon>
        <taxon>Mucoromycotina</taxon>
        <taxon>Umbelopsidomycetes</taxon>
        <taxon>Umbelopsidales</taxon>
        <taxon>Umbelopsidaceae</taxon>
        <taxon>Umbelopsis</taxon>
    </lineage>
</organism>
<gene>
    <name evidence="6" type="ORF">INT44_004788</name>
</gene>
<name>A0A8H7UPC6_9FUNG</name>
<dbReference type="GO" id="GO:0003697">
    <property type="term" value="F:single-stranded DNA binding"/>
    <property type="evidence" value="ECO:0007669"/>
    <property type="project" value="TreeGrafter"/>
</dbReference>
<dbReference type="GO" id="GO:0035861">
    <property type="term" value="C:site of double-strand break"/>
    <property type="evidence" value="ECO:0007669"/>
    <property type="project" value="TreeGrafter"/>
</dbReference>
<proteinExistence type="predicted"/>
<dbReference type="GO" id="GO:0006260">
    <property type="term" value="P:DNA replication"/>
    <property type="evidence" value="ECO:0007669"/>
    <property type="project" value="InterPro"/>
</dbReference>
<sequence length="273" mass="30614">MILAGFNNYGYDDMNGVENTGGGFMDSSHYDNNGGNQTQNKTRPSEQTLRPVTIKQMLNSQQSHGESEFKIDNTDVTQVTFVAVVRQINPQSANIAYTMEDGTGSIDVRQWLDQIQQDSEAEREKRAQIIIGNYVRVVGRLTQFNQKTHVVAFQIRPINNANEITHHFLEAILTHLQFSKGRSVSLTSTYLIDPKCLLTFFYHLKHGQTGSMDTFSTSAYNANNFVGNSQKSGGRGVNEDVIEVIQQFGHLDQGAEINQVVTRLQGKYSEKQV</sequence>
<dbReference type="InterPro" id="IPR014646">
    <property type="entry name" value="Rfa2/RPA32"/>
</dbReference>
<dbReference type="GO" id="GO:0005662">
    <property type="term" value="C:DNA replication factor A complex"/>
    <property type="evidence" value="ECO:0007669"/>
    <property type="project" value="TreeGrafter"/>
</dbReference>
<feature type="non-terminal residue" evidence="6">
    <location>
        <position position="1"/>
    </location>
</feature>
<dbReference type="GO" id="GO:0000724">
    <property type="term" value="P:double-strand break repair via homologous recombination"/>
    <property type="evidence" value="ECO:0007669"/>
    <property type="project" value="TreeGrafter"/>
</dbReference>
<feature type="compositionally biased region" description="Polar residues" evidence="4">
    <location>
        <begin position="30"/>
        <end position="47"/>
    </location>
</feature>
<evidence type="ECO:0000259" key="5">
    <source>
        <dbReference type="Pfam" id="PF01336"/>
    </source>
</evidence>
<comment type="subcellular location">
    <subcellularLocation>
        <location evidence="1">Nucleus</location>
    </subcellularLocation>
</comment>
<protein>
    <recommendedName>
        <fullName evidence="5">OB domain-containing protein</fullName>
    </recommendedName>
</protein>
<dbReference type="PIRSF" id="PIRSF036949">
    <property type="entry name" value="RPA32"/>
    <property type="match status" value="1"/>
</dbReference>
<dbReference type="PANTHER" id="PTHR13989:SF16">
    <property type="entry name" value="REPLICATION PROTEIN A2"/>
    <property type="match status" value="1"/>
</dbReference>
<evidence type="ECO:0000256" key="3">
    <source>
        <dbReference type="ARBA" id="ARBA00023242"/>
    </source>
</evidence>
<keyword evidence="7" id="KW-1185">Reference proteome</keyword>
<dbReference type="PANTHER" id="PTHR13989">
    <property type="entry name" value="REPLICATION PROTEIN A-RELATED"/>
    <property type="match status" value="1"/>
</dbReference>
<reference evidence="6" key="1">
    <citation type="submission" date="2020-12" db="EMBL/GenBank/DDBJ databases">
        <title>Metabolic potential, ecology and presence of endohyphal bacteria is reflected in genomic diversity of Mucoromycotina.</title>
        <authorList>
            <person name="Muszewska A."/>
            <person name="Okrasinska A."/>
            <person name="Steczkiewicz K."/>
            <person name="Drgas O."/>
            <person name="Orlowska M."/>
            <person name="Perlinska-Lenart U."/>
            <person name="Aleksandrzak-Piekarczyk T."/>
            <person name="Szatraj K."/>
            <person name="Zielenkiewicz U."/>
            <person name="Pilsyk S."/>
            <person name="Malc E."/>
            <person name="Mieczkowski P."/>
            <person name="Kruszewska J.S."/>
            <person name="Biernat P."/>
            <person name="Pawlowska J."/>
        </authorList>
    </citation>
    <scope>NUCLEOTIDE SEQUENCE</scope>
    <source>
        <strain evidence="6">WA0000051536</strain>
    </source>
</reference>
<feature type="domain" description="OB" evidence="5">
    <location>
        <begin position="79"/>
        <end position="158"/>
    </location>
</feature>
<feature type="region of interest" description="Disordered" evidence="4">
    <location>
        <begin position="23"/>
        <end position="47"/>
    </location>
</feature>
<evidence type="ECO:0000256" key="1">
    <source>
        <dbReference type="ARBA" id="ARBA00004123"/>
    </source>
</evidence>
<evidence type="ECO:0000256" key="4">
    <source>
        <dbReference type="SAM" id="MobiDB-lite"/>
    </source>
</evidence>
<dbReference type="GO" id="GO:0006289">
    <property type="term" value="P:nucleotide-excision repair"/>
    <property type="evidence" value="ECO:0007669"/>
    <property type="project" value="TreeGrafter"/>
</dbReference>
<dbReference type="EMBL" id="JAEPRA010000003">
    <property type="protein sequence ID" value="KAG2187118.1"/>
    <property type="molecule type" value="Genomic_DNA"/>
</dbReference>
<dbReference type="Pfam" id="PF01336">
    <property type="entry name" value="tRNA_anti-codon"/>
    <property type="match status" value="1"/>
</dbReference>
<dbReference type="InterPro" id="IPR012340">
    <property type="entry name" value="NA-bd_OB-fold"/>
</dbReference>
<dbReference type="InterPro" id="IPR040260">
    <property type="entry name" value="RFA2-like"/>
</dbReference>
<dbReference type="Proteomes" id="UP000612746">
    <property type="component" value="Unassembled WGS sequence"/>
</dbReference>
<evidence type="ECO:0000313" key="7">
    <source>
        <dbReference type="Proteomes" id="UP000612746"/>
    </source>
</evidence>
<accession>A0A8H7UPC6</accession>
<dbReference type="SUPFAM" id="SSF50249">
    <property type="entry name" value="Nucleic acid-binding proteins"/>
    <property type="match status" value="1"/>
</dbReference>
<dbReference type="InterPro" id="IPR004365">
    <property type="entry name" value="NA-bd_OB_tRNA"/>
</dbReference>
<dbReference type="Gene3D" id="2.40.50.140">
    <property type="entry name" value="Nucleic acid-binding proteins"/>
    <property type="match status" value="1"/>
</dbReference>